<reference evidence="5" key="1">
    <citation type="submission" date="2019-10" db="EMBL/GenBank/DDBJ databases">
        <title>Lacipirellula parvula gen. nov., sp. nov., representing a lineage of planctomycetes widespread in freshwater anoxic habitats, and description of the family Lacipirellulaceae.</title>
        <authorList>
            <person name="Dedysh S.N."/>
            <person name="Kulichevskaya I.S."/>
            <person name="Beletsky A.V."/>
            <person name="Rakitin A.L."/>
            <person name="Mardanov A.V."/>
            <person name="Ivanova A.A."/>
            <person name="Saltykova V.X."/>
            <person name="Rijpstra W.I.C."/>
            <person name="Sinninghe Damste J.S."/>
            <person name="Ravin N.V."/>
        </authorList>
    </citation>
    <scope>NUCLEOTIDE SEQUENCE [LARGE SCALE GENOMIC DNA]</scope>
    <source>
        <strain evidence="5">PX69</strain>
    </source>
</reference>
<dbReference type="KEGG" id="lpav:PLANPX_0513"/>
<dbReference type="Proteomes" id="UP000326837">
    <property type="component" value="Chromosome"/>
</dbReference>
<dbReference type="GO" id="GO:0005737">
    <property type="term" value="C:cytoplasm"/>
    <property type="evidence" value="ECO:0007669"/>
    <property type="project" value="TreeGrafter"/>
</dbReference>
<dbReference type="GO" id="GO:0016787">
    <property type="term" value="F:hydrolase activity"/>
    <property type="evidence" value="ECO:0007669"/>
    <property type="project" value="InterPro"/>
</dbReference>
<dbReference type="InterPro" id="IPR032466">
    <property type="entry name" value="Metal_Hydrolase"/>
</dbReference>
<keyword evidence="5" id="KW-1185">Reference proteome</keyword>
<dbReference type="AlphaFoldDB" id="A0A5K7X823"/>
<dbReference type="PANTHER" id="PTHR21240">
    <property type="entry name" value="2-AMINO-3-CARBOXYLMUCONATE-6-SEMIALDEHYDE DECARBOXYLASE"/>
    <property type="match status" value="1"/>
</dbReference>
<proteinExistence type="predicted"/>
<dbReference type="PANTHER" id="PTHR21240:SF28">
    <property type="entry name" value="ISO-OROTATE DECARBOXYLASE (EUROFUNG)"/>
    <property type="match status" value="1"/>
</dbReference>
<evidence type="ECO:0000259" key="3">
    <source>
        <dbReference type="Pfam" id="PF04909"/>
    </source>
</evidence>
<dbReference type="EMBL" id="AP021861">
    <property type="protein sequence ID" value="BBO30901.1"/>
    <property type="molecule type" value="Genomic_DNA"/>
</dbReference>
<dbReference type="SUPFAM" id="SSF51556">
    <property type="entry name" value="Metallo-dependent hydrolases"/>
    <property type="match status" value="1"/>
</dbReference>
<gene>
    <name evidence="4" type="ORF">PLANPX_0513</name>
</gene>
<dbReference type="Gene3D" id="3.20.20.140">
    <property type="entry name" value="Metal-dependent hydrolases"/>
    <property type="match status" value="1"/>
</dbReference>
<evidence type="ECO:0000313" key="4">
    <source>
        <dbReference type="EMBL" id="BBO30901.1"/>
    </source>
</evidence>
<accession>A0A5K7X823</accession>
<sequence length="397" mass="45591">MNAISLSRICILFVFLCASAPLRETSKTQAEEQTKALTLDQFQPRSMLVLPEHHPARAKFPAVDVHVHCRHKLRQSPEALAEYVRLMDNQNIAISVSLDGELGERIEEHKQFLWTKYPDRFVIFANIDWQGDGKADQPATWDCQRHDFGRRMAVALADAKERGVSGLKVFKDFGLAYRNPDGSLIAIDDPRWDPIWKACGELGLPILIHAGDPAAFFQPLDRFNERYEELSRHPDWHFPADKFPSYAEILASFIRVVERHPKTVFIGAHFANSPEDLTQLGGWLDKFPNLNVELAARIAELGRQPRAARAFCLKYSDRILFGTDGPRDMKRLAPHWRLLETADEYFPYAEDQYPPQGFWNIYGLDLPDDVLRKIYNKNAARLIPGVKERLERQHIPL</sequence>
<dbReference type="GO" id="GO:0016831">
    <property type="term" value="F:carboxy-lyase activity"/>
    <property type="evidence" value="ECO:0007669"/>
    <property type="project" value="InterPro"/>
</dbReference>
<dbReference type="InterPro" id="IPR032465">
    <property type="entry name" value="ACMSD"/>
</dbReference>
<evidence type="ECO:0000313" key="5">
    <source>
        <dbReference type="Proteomes" id="UP000326837"/>
    </source>
</evidence>
<protein>
    <recommendedName>
        <fullName evidence="3">Amidohydrolase-related domain-containing protein</fullName>
    </recommendedName>
</protein>
<evidence type="ECO:0000256" key="1">
    <source>
        <dbReference type="ARBA" id="ARBA00023239"/>
    </source>
</evidence>
<dbReference type="Pfam" id="PF04909">
    <property type="entry name" value="Amidohydro_2"/>
    <property type="match status" value="1"/>
</dbReference>
<organism evidence="4 5">
    <name type="scientific">Lacipirellula parvula</name>
    <dbReference type="NCBI Taxonomy" id="2650471"/>
    <lineage>
        <taxon>Bacteria</taxon>
        <taxon>Pseudomonadati</taxon>
        <taxon>Planctomycetota</taxon>
        <taxon>Planctomycetia</taxon>
        <taxon>Pirellulales</taxon>
        <taxon>Lacipirellulaceae</taxon>
        <taxon>Lacipirellula</taxon>
    </lineage>
</organism>
<evidence type="ECO:0000256" key="2">
    <source>
        <dbReference type="SAM" id="SignalP"/>
    </source>
</evidence>
<keyword evidence="1" id="KW-0456">Lyase</keyword>
<dbReference type="InterPro" id="IPR006680">
    <property type="entry name" value="Amidohydro-rel"/>
</dbReference>
<name>A0A5K7X823_9BACT</name>
<dbReference type="GO" id="GO:0019748">
    <property type="term" value="P:secondary metabolic process"/>
    <property type="evidence" value="ECO:0007669"/>
    <property type="project" value="TreeGrafter"/>
</dbReference>
<feature type="chain" id="PRO_5025046880" description="Amidohydrolase-related domain-containing protein" evidence="2">
    <location>
        <begin position="21"/>
        <end position="397"/>
    </location>
</feature>
<keyword evidence="2" id="KW-0732">Signal</keyword>
<feature type="signal peptide" evidence="2">
    <location>
        <begin position="1"/>
        <end position="20"/>
    </location>
</feature>
<feature type="domain" description="Amidohydrolase-related" evidence="3">
    <location>
        <begin position="117"/>
        <end position="383"/>
    </location>
</feature>